<dbReference type="InterPro" id="IPR004360">
    <property type="entry name" value="Glyas_Fos-R_dOase_dom"/>
</dbReference>
<dbReference type="Gene3D" id="3.10.180.10">
    <property type="entry name" value="2,3-Dihydroxybiphenyl 1,2-Dioxygenase, domain 1"/>
    <property type="match status" value="1"/>
</dbReference>
<comment type="caution">
    <text evidence="2">The sequence shown here is derived from an EMBL/GenBank/DDBJ whole genome shotgun (WGS) entry which is preliminary data.</text>
</comment>
<dbReference type="PANTHER" id="PTHR33993:SF14">
    <property type="entry name" value="GB|AAF24581.1"/>
    <property type="match status" value="1"/>
</dbReference>
<reference evidence="2 3" key="1">
    <citation type="submission" date="2019-07" db="EMBL/GenBank/DDBJ databases">
        <title>Whole genome shotgun sequence of Cellulomonas soli NBRC 109434.</title>
        <authorList>
            <person name="Hosoyama A."/>
            <person name="Uohara A."/>
            <person name="Ohji S."/>
            <person name="Ichikawa N."/>
        </authorList>
    </citation>
    <scope>NUCLEOTIDE SEQUENCE [LARGE SCALE GENOMIC DNA]</scope>
    <source>
        <strain evidence="2 3">NBRC 109434</strain>
    </source>
</reference>
<accession>A0A512PFI9</accession>
<dbReference type="InterPro" id="IPR029068">
    <property type="entry name" value="Glyas_Bleomycin-R_OHBP_Dase"/>
</dbReference>
<proteinExistence type="predicted"/>
<name>A0A512PFI9_9CELL</name>
<dbReference type="PROSITE" id="PS51819">
    <property type="entry name" value="VOC"/>
    <property type="match status" value="1"/>
</dbReference>
<protein>
    <submittedName>
        <fullName evidence="2">Glyoxalase</fullName>
    </submittedName>
</protein>
<gene>
    <name evidence="2" type="ORF">CSO01_26830</name>
</gene>
<dbReference type="InterPro" id="IPR037523">
    <property type="entry name" value="VOC_core"/>
</dbReference>
<dbReference type="RefSeq" id="WP_146953766.1">
    <property type="nucleotide sequence ID" value="NZ_BAABBJ010000002.1"/>
</dbReference>
<evidence type="ECO:0000313" key="3">
    <source>
        <dbReference type="Proteomes" id="UP000321798"/>
    </source>
</evidence>
<dbReference type="PANTHER" id="PTHR33993">
    <property type="entry name" value="GLYOXALASE-RELATED"/>
    <property type="match status" value="1"/>
</dbReference>
<dbReference type="SUPFAM" id="SSF54593">
    <property type="entry name" value="Glyoxalase/Bleomycin resistance protein/Dihydroxybiphenyl dioxygenase"/>
    <property type="match status" value="1"/>
</dbReference>
<dbReference type="Proteomes" id="UP000321798">
    <property type="component" value="Unassembled WGS sequence"/>
</dbReference>
<dbReference type="InterPro" id="IPR052164">
    <property type="entry name" value="Anthracycline_SecMetBiosynth"/>
</dbReference>
<organism evidence="2 3">
    <name type="scientific">Cellulomonas soli</name>
    <dbReference type="NCBI Taxonomy" id="931535"/>
    <lineage>
        <taxon>Bacteria</taxon>
        <taxon>Bacillati</taxon>
        <taxon>Actinomycetota</taxon>
        <taxon>Actinomycetes</taxon>
        <taxon>Micrococcales</taxon>
        <taxon>Cellulomonadaceae</taxon>
        <taxon>Cellulomonas</taxon>
    </lineage>
</organism>
<feature type="domain" description="VOC" evidence="1">
    <location>
        <begin position="2"/>
        <end position="115"/>
    </location>
</feature>
<evidence type="ECO:0000259" key="1">
    <source>
        <dbReference type="PROSITE" id="PS51819"/>
    </source>
</evidence>
<dbReference type="Pfam" id="PF00903">
    <property type="entry name" value="Glyoxalase"/>
    <property type="match status" value="1"/>
</dbReference>
<dbReference type="EMBL" id="BKAL01000010">
    <property type="protein sequence ID" value="GEP69968.1"/>
    <property type="molecule type" value="Genomic_DNA"/>
</dbReference>
<evidence type="ECO:0000313" key="2">
    <source>
        <dbReference type="EMBL" id="GEP69968.1"/>
    </source>
</evidence>
<dbReference type="OrthoDB" id="9798201at2"/>
<keyword evidence="3" id="KW-1185">Reference proteome</keyword>
<sequence length="118" mass="13201">MSVDLAEVCFLTRDVPRLAAFYRDLLGTPSDGDDPVHQTFEQNGLQISIQRDDSTEPEGRQRLVIAFTVDDVDTEHERLRGLGVQVLEPPTTRPWGARNLVVADPDGNRVYLRTLLVG</sequence>
<dbReference type="AlphaFoldDB" id="A0A512PFI9"/>